<comment type="similarity">
    <text evidence="2">Belongs to the membrane fusion protein (MFP) (TC 8.A.1) family.</text>
</comment>
<name>A0A1X9N9R9_9GAMM</name>
<dbReference type="AlphaFoldDB" id="A0A1X9N9R9"/>
<dbReference type="InterPro" id="IPR058627">
    <property type="entry name" value="MdtA-like_C"/>
</dbReference>
<dbReference type="Pfam" id="PF25954">
    <property type="entry name" value="Beta-barrel_RND_2"/>
    <property type="match status" value="1"/>
</dbReference>
<accession>A0A1X9N9R9</accession>
<feature type="domain" description="CusB-like beta-barrel" evidence="5">
    <location>
        <begin position="218"/>
        <end position="288"/>
    </location>
</feature>
<dbReference type="Pfam" id="PF25917">
    <property type="entry name" value="BSH_RND"/>
    <property type="match status" value="1"/>
</dbReference>
<dbReference type="Gene3D" id="2.40.30.170">
    <property type="match status" value="1"/>
</dbReference>
<dbReference type="Gene3D" id="2.40.420.20">
    <property type="match status" value="1"/>
</dbReference>
<evidence type="ECO:0000256" key="2">
    <source>
        <dbReference type="ARBA" id="ARBA00009477"/>
    </source>
</evidence>
<dbReference type="PROSITE" id="PS51257">
    <property type="entry name" value="PROKAR_LIPOPROTEIN"/>
    <property type="match status" value="1"/>
</dbReference>
<dbReference type="NCBIfam" id="TIGR01730">
    <property type="entry name" value="RND_mfp"/>
    <property type="match status" value="1"/>
</dbReference>
<dbReference type="STRING" id="716816.BST96_00335"/>
<dbReference type="PANTHER" id="PTHR30469">
    <property type="entry name" value="MULTIDRUG RESISTANCE PROTEIN MDTA"/>
    <property type="match status" value="1"/>
</dbReference>
<dbReference type="OrthoDB" id="2110899at2"/>
<dbReference type="InterPro" id="IPR006143">
    <property type="entry name" value="RND_pump_MFP"/>
</dbReference>
<dbReference type="InterPro" id="IPR058792">
    <property type="entry name" value="Beta-barrel_RND_2"/>
</dbReference>
<evidence type="ECO:0000256" key="1">
    <source>
        <dbReference type="ARBA" id="ARBA00004196"/>
    </source>
</evidence>
<keyword evidence="8" id="KW-1185">Reference proteome</keyword>
<evidence type="ECO:0000256" key="3">
    <source>
        <dbReference type="ARBA" id="ARBA00022448"/>
    </source>
</evidence>
<protein>
    <submittedName>
        <fullName evidence="7">Uncharacterized protein</fullName>
    </submittedName>
</protein>
<evidence type="ECO:0000259" key="4">
    <source>
        <dbReference type="Pfam" id="PF25917"/>
    </source>
</evidence>
<feature type="domain" description="Multidrug resistance protein MdtA-like barrel-sandwich hybrid" evidence="4">
    <location>
        <begin position="68"/>
        <end position="204"/>
    </location>
</feature>
<evidence type="ECO:0000259" key="6">
    <source>
        <dbReference type="Pfam" id="PF25967"/>
    </source>
</evidence>
<feature type="domain" description="Multidrug resistance protein MdtA-like C-terminal permuted SH3" evidence="6">
    <location>
        <begin position="303"/>
        <end position="361"/>
    </location>
</feature>
<evidence type="ECO:0000259" key="5">
    <source>
        <dbReference type="Pfam" id="PF25954"/>
    </source>
</evidence>
<dbReference type="GO" id="GO:1990281">
    <property type="term" value="C:efflux pump complex"/>
    <property type="evidence" value="ECO:0007669"/>
    <property type="project" value="TreeGrafter"/>
</dbReference>
<reference evidence="7 8" key="1">
    <citation type="submission" date="2016-11" db="EMBL/GenBank/DDBJ databases">
        <title>Trade-off between light-utilization and light-protection in marine flavobacteria.</title>
        <authorList>
            <person name="Kumagai Y."/>
        </authorList>
    </citation>
    <scope>NUCLEOTIDE SEQUENCE [LARGE SCALE GENOMIC DNA]</scope>
    <source>
        <strain evidence="7 8">NBRC 107125</strain>
    </source>
</reference>
<dbReference type="Pfam" id="PF25967">
    <property type="entry name" value="RND-MFP_C"/>
    <property type="match status" value="1"/>
</dbReference>
<evidence type="ECO:0000313" key="7">
    <source>
        <dbReference type="EMBL" id="ARN72695.1"/>
    </source>
</evidence>
<sequence length="382" mass="40720">MKPLLTTIISKRSGLIAPVLIIGSLFFTACSEPPKTKPLSVLPAMKISDVGELTTTPFPGRARAGKEVNLSFRVTGSLIDFPIAVGDQVEQGQLVAQLDPKDYISALGAVTGQLNRAQASAKRAEGDYVRINRVYAEDPGATSETALDLAKAARDSSRASVMSMTNAVTQAEDQLKYTSLLAPFSGVIVSTYVENFETVIAKQPILRLLDPSSIEFVISVPESLIVYSDYADSVEVTFDALPDLKVPATIKEVGREASQATRTYPVTLVMQQPKGAEILPGMAGTAVVSGRLPDSAQRSGIEIPATAIFAGEDTSKSYVWIIDPETKVLSKREVEVGQFGKTGVLIRSGISVGEWIAVRGVNSVREGQQVRIADYSGKGAAL</sequence>
<dbReference type="Gene3D" id="1.10.287.470">
    <property type="entry name" value="Helix hairpin bin"/>
    <property type="match status" value="1"/>
</dbReference>
<evidence type="ECO:0000313" key="8">
    <source>
        <dbReference type="Proteomes" id="UP000193450"/>
    </source>
</evidence>
<proteinExistence type="inferred from homology"/>
<dbReference type="InterPro" id="IPR058625">
    <property type="entry name" value="MdtA-like_BSH"/>
</dbReference>
<comment type="subcellular location">
    <subcellularLocation>
        <location evidence="1">Cell envelope</location>
    </subcellularLocation>
</comment>
<dbReference type="EMBL" id="CP019343">
    <property type="protein sequence ID" value="ARN72695.1"/>
    <property type="molecule type" value="Genomic_DNA"/>
</dbReference>
<dbReference type="SUPFAM" id="SSF111369">
    <property type="entry name" value="HlyD-like secretion proteins"/>
    <property type="match status" value="1"/>
</dbReference>
<dbReference type="KEGG" id="osg:BST96_00335"/>
<keyword evidence="3" id="KW-0813">Transport</keyword>
<dbReference type="Proteomes" id="UP000193450">
    <property type="component" value="Chromosome"/>
</dbReference>
<organism evidence="7 8">
    <name type="scientific">Oceanicoccus sagamiensis</name>
    <dbReference type="NCBI Taxonomy" id="716816"/>
    <lineage>
        <taxon>Bacteria</taxon>
        <taxon>Pseudomonadati</taxon>
        <taxon>Pseudomonadota</taxon>
        <taxon>Gammaproteobacteria</taxon>
        <taxon>Cellvibrionales</taxon>
        <taxon>Spongiibacteraceae</taxon>
        <taxon>Oceanicoccus</taxon>
    </lineage>
</organism>
<dbReference type="RefSeq" id="WP_085756782.1">
    <property type="nucleotide sequence ID" value="NZ_CP019343.1"/>
</dbReference>
<gene>
    <name evidence="7" type="ORF">BST96_00335</name>
</gene>
<dbReference type="Gene3D" id="2.40.50.100">
    <property type="match status" value="1"/>
</dbReference>
<dbReference type="GO" id="GO:0015562">
    <property type="term" value="F:efflux transmembrane transporter activity"/>
    <property type="evidence" value="ECO:0007669"/>
    <property type="project" value="TreeGrafter"/>
</dbReference>
<dbReference type="PANTHER" id="PTHR30469:SF20">
    <property type="entry name" value="EFFLUX RND TRANSPORTER PERIPLASMIC ADAPTOR SUBUNIT"/>
    <property type="match status" value="1"/>
</dbReference>